<dbReference type="Proteomes" id="UP000014975">
    <property type="component" value="Unassembled WGS sequence"/>
</dbReference>
<dbReference type="InterPro" id="IPR000905">
    <property type="entry name" value="Gcp-like_dom"/>
</dbReference>
<evidence type="ECO:0000313" key="2">
    <source>
        <dbReference type="EMBL" id="EPR34527.1"/>
    </source>
</evidence>
<dbReference type="OrthoDB" id="9809995at2"/>
<dbReference type="eggNOG" id="COG1214">
    <property type="taxonomic scope" value="Bacteria"/>
</dbReference>
<protein>
    <submittedName>
        <fullName evidence="2">Universal protein YeaZ</fullName>
    </submittedName>
</protein>
<proteinExistence type="predicted"/>
<dbReference type="SUPFAM" id="SSF53067">
    <property type="entry name" value="Actin-like ATPase domain"/>
    <property type="match status" value="2"/>
</dbReference>
<feature type="domain" description="Gcp-like" evidence="1">
    <location>
        <begin position="56"/>
        <end position="126"/>
    </location>
</feature>
<organism evidence="2 3">
    <name type="scientific">Alkalidesulfovibrio alkalitolerans DSM 16529</name>
    <dbReference type="NCBI Taxonomy" id="1121439"/>
    <lineage>
        <taxon>Bacteria</taxon>
        <taxon>Pseudomonadati</taxon>
        <taxon>Thermodesulfobacteriota</taxon>
        <taxon>Desulfovibrionia</taxon>
        <taxon>Desulfovibrionales</taxon>
        <taxon>Desulfovibrionaceae</taxon>
        <taxon>Alkalidesulfovibrio</taxon>
    </lineage>
</organism>
<evidence type="ECO:0000313" key="3">
    <source>
        <dbReference type="Proteomes" id="UP000014975"/>
    </source>
</evidence>
<dbReference type="AlphaFoldDB" id="S7TBJ1"/>
<gene>
    <name evidence="2" type="ORF">dsat_2719</name>
</gene>
<name>S7TBJ1_9BACT</name>
<keyword evidence="3" id="KW-1185">Reference proteome</keyword>
<dbReference type="GO" id="GO:0002949">
    <property type="term" value="P:tRNA threonylcarbamoyladenosine modification"/>
    <property type="evidence" value="ECO:0007669"/>
    <property type="project" value="InterPro"/>
</dbReference>
<reference evidence="2 3" key="1">
    <citation type="journal article" date="2013" name="Genome Announc.">
        <title>Draft genome sequences for three mercury-methylating, sulfate-reducing bacteria.</title>
        <authorList>
            <person name="Brown S.D."/>
            <person name="Hurt R.A.Jr."/>
            <person name="Gilmour C.C."/>
            <person name="Elias D.A."/>
        </authorList>
    </citation>
    <scope>NUCLEOTIDE SEQUENCE [LARGE SCALE GENOMIC DNA]</scope>
    <source>
        <strain evidence="2 3">DSM 16529</strain>
    </source>
</reference>
<dbReference type="InterPro" id="IPR022496">
    <property type="entry name" value="T6A_TsaB"/>
</dbReference>
<comment type="caution">
    <text evidence="2">The sequence shown here is derived from an EMBL/GenBank/DDBJ whole genome shotgun (WGS) entry which is preliminary data.</text>
</comment>
<dbReference type="STRING" id="1121439.dsat_2719"/>
<dbReference type="InterPro" id="IPR043129">
    <property type="entry name" value="ATPase_NBD"/>
</dbReference>
<accession>S7TBJ1</accession>
<dbReference type="RefSeq" id="WP_020886604.1">
    <property type="nucleotide sequence ID" value="NZ_ATHI01000009.1"/>
</dbReference>
<dbReference type="PATRIC" id="fig|1121439.3.peg.1122"/>
<evidence type="ECO:0000259" key="1">
    <source>
        <dbReference type="Pfam" id="PF00814"/>
    </source>
</evidence>
<dbReference type="NCBIfam" id="TIGR03725">
    <property type="entry name" value="T6A_YeaZ"/>
    <property type="match status" value="1"/>
</dbReference>
<dbReference type="Pfam" id="PF00814">
    <property type="entry name" value="TsaD"/>
    <property type="match status" value="1"/>
</dbReference>
<dbReference type="Gene3D" id="3.30.420.40">
    <property type="match status" value="2"/>
</dbReference>
<dbReference type="EMBL" id="ATHI01000009">
    <property type="protein sequence ID" value="EPR34527.1"/>
    <property type="molecule type" value="Genomic_DNA"/>
</dbReference>
<sequence length="250" mass="26397">MAVLGAAEERLHLVIGRDVDGELVLEMAQEWRAPMRAMALLAPSLHAALSLLGGPGRLKGLACVRGPGSFSGLRVVLSFAEGMKAGLGLPLGGLSHLHVLALSAPKFPDGTLAVVTHARRGLVHVQAFFAPSLDPLCDVRVLSVPEAIAAIEELPGPVRVLGSGLRRNAQAFAALATSVQTLDQRFDHPLPEALLEAARLATFSLDPVEPLYVRPSDAEENLPQIAAGRGLSPDEAARMLEKARLSAQKF</sequence>